<sequence length="290" mass="32173">MILSPRARNLLRDATQSLQGAPRLAKRRSKVVDEIVAWCREHDIELGLRLTHDRLYLDRELLAQIDDTLAALGHPTTHTALSGLTSSEQARFGNREEKSVRESPRENRVLASLPAGAPRSGLESQARDFLDLDWRDIALSEFDVLVQVENLDGFYAFDPVIPPLTEWLRPLVLYRGDSFYGGAFPKVAEAWASTGKIHLYLGDFDAKGVSLAISSRATHLLLPPFAALAQSAHAEHLPAKQQEYQSALRDLAGSLPADHPLTNYLKVLLSDQRGLLQQWFGSELTPVPLG</sequence>
<proteinExistence type="predicted"/>
<organism evidence="3 4">
    <name type="scientific">Halomonas chromatireducens</name>
    <dbReference type="NCBI Taxonomy" id="507626"/>
    <lineage>
        <taxon>Bacteria</taxon>
        <taxon>Pseudomonadati</taxon>
        <taxon>Pseudomonadota</taxon>
        <taxon>Gammaproteobacteria</taxon>
        <taxon>Oceanospirillales</taxon>
        <taxon>Halomonadaceae</taxon>
        <taxon>Halomonas</taxon>
    </lineage>
</organism>
<dbReference type="AlphaFoldDB" id="A0A120JVH3"/>
<feature type="compositionally biased region" description="Basic and acidic residues" evidence="1">
    <location>
        <begin position="93"/>
        <end position="107"/>
    </location>
</feature>
<feature type="region of interest" description="Disordered" evidence="1">
    <location>
        <begin position="83"/>
        <end position="107"/>
    </location>
</feature>
<dbReference type="Pfam" id="PF23947">
    <property type="entry name" value="DUF7281"/>
    <property type="match status" value="1"/>
</dbReference>
<dbReference type="OrthoDB" id="6381926at2"/>
<keyword evidence="4" id="KW-1185">Reference proteome</keyword>
<reference evidence="3 4" key="2">
    <citation type="submission" date="2016-02" db="EMBL/GenBank/DDBJ databases">
        <authorList>
            <person name="Wen L."/>
            <person name="He K."/>
            <person name="Yang H."/>
        </authorList>
    </citation>
    <scope>NUCLEOTIDE SEQUENCE [LARGE SCALE GENOMIC DNA]</scope>
    <source>
        <strain evidence="3 4">AGD 8-3</strain>
    </source>
</reference>
<dbReference type="EMBL" id="CP014226">
    <property type="protein sequence ID" value="AMC99182.1"/>
    <property type="molecule type" value="Genomic_DNA"/>
</dbReference>
<name>A0A120JVH3_9GAMM</name>
<feature type="domain" description="DUF7281" evidence="2">
    <location>
        <begin position="126"/>
        <end position="277"/>
    </location>
</feature>
<dbReference type="PATRIC" id="fig|507626.3.peg.79"/>
<reference evidence="3 4" key="1">
    <citation type="journal article" date="2016" name="Genome Announc.">
        <title>Draft Genome Sequence of 'Halomonas chromatireducens' Strain AGD 8-3, a Haloalkaliphilic Chromate- and Selenite-Reducing Gammaproteobacterium.</title>
        <authorList>
            <person name="Sharko F.S."/>
            <person name="Shapovalova A.A."/>
            <person name="Tsygankova S.V."/>
            <person name="Komova A.V."/>
            <person name="Boulygina E.S."/>
            <person name="Teslyuk A.B."/>
            <person name="Gotovtsev P.M."/>
            <person name="Namsaraev Z.B."/>
            <person name="Khijniak T.V."/>
            <person name="Nedoluzhko A.V."/>
            <person name="Vasilov R.G."/>
        </authorList>
    </citation>
    <scope>NUCLEOTIDE SEQUENCE [LARGE SCALE GENOMIC DNA]</scope>
    <source>
        <strain evidence="3 4">AGD 8-3</strain>
    </source>
</reference>
<dbReference type="RefSeq" id="WP_066443557.1">
    <property type="nucleotide sequence ID" value="NZ_CP014226.1"/>
</dbReference>
<dbReference type="InterPro" id="IPR055705">
    <property type="entry name" value="DUF7281"/>
</dbReference>
<evidence type="ECO:0000259" key="2">
    <source>
        <dbReference type="Pfam" id="PF23947"/>
    </source>
</evidence>
<protein>
    <recommendedName>
        <fullName evidence="2">DUF7281 domain-containing protein</fullName>
    </recommendedName>
</protein>
<gene>
    <name evidence="3" type="ORF">LOKO_00078</name>
</gene>
<accession>A0A120JVH3</accession>
<dbReference type="STRING" id="507626.LOKO_00078"/>
<evidence type="ECO:0000313" key="3">
    <source>
        <dbReference type="EMBL" id="AMC99182.1"/>
    </source>
</evidence>
<dbReference type="KEGG" id="hco:LOKO_00078"/>
<dbReference type="Proteomes" id="UP000063387">
    <property type="component" value="Chromosome"/>
</dbReference>
<evidence type="ECO:0000256" key="1">
    <source>
        <dbReference type="SAM" id="MobiDB-lite"/>
    </source>
</evidence>
<evidence type="ECO:0000313" key="4">
    <source>
        <dbReference type="Proteomes" id="UP000063387"/>
    </source>
</evidence>